<dbReference type="SUPFAM" id="SSF52540">
    <property type="entry name" value="P-loop containing nucleoside triphosphate hydrolases"/>
    <property type="match status" value="1"/>
</dbReference>
<comment type="caution">
    <text evidence="3">The sequence shown here is derived from an EMBL/GenBank/DDBJ whole genome shotgun (WGS) entry which is preliminary data.</text>
</comment>
<dbReference type="InterPro" id="IPR005654">
    <property type="entry name" value="ATPase_AFG1-like"/>
</dbReference>
<gene>
    <name evidence="3" type="ORF">DBW71_00200</name>
</gene>
<evidence type="ECO:0000313" key="4">
    <source>
        <dbReference type="Proteomes" id="UP000253570"/>
    </source>
</evidence>
<dbReference type="GO" id="GO:0005524">
    <property type="term" value="F:ATP binding"/>
    <property type="evidence" value="ECO:0007669"/>
    <property type="project" value="UniProtKB-KW"/>
</dbReference>
<dbReference type="EMBL" id="QOQD01000001">
    <property type="protein sequence ID" value="RCL74602.1"/>
    <property type="molecule type" value="Genomic_DNA"/>
</dbReference>
<dbReference type="Pfam" id="PF03969">
    <property type="entry name" value="AFG1_ATPase"/>
    <property type="match status" value="1"/>
</dbReference>
<evidence type="ECO:0000256" key="1">
    <source>
        <dbReference type="ARBA" id="ARBA00022741"/>
    </source>
</evidence>
<dbReference type="InterPro" id="IPR027417">
    <property type="entry name" value="P-loop_NTPase"/>
</dbReference>
<dbReference type="GO" id="GO:0016887">
    <property type="term" value="F:ATP hydrolysis activity"/>
    <property type="evidence" value="ECO:0007669"/>
    <property type="project" value="InterPro"/>
</dbReference>
<keyword evidence="2" id="KW-0067">ATP-binding</keyword>
<dbReference type="Proteomes" id="UP000253570">
    <property type="component" value="Unassembled WGS sequence"/>
</dbReference>
<evidence type="ECO:0000313" key="3">
    <source>
        <dbReference type="EMBL" id="RCL74602.1"/>
    </source>
</evidence>
<dbReference type="Gene3D" id="3.40.50.300">
    <property type="entry name" value="P-loop containing nucleotide triphosphate hydrolases"/>
    <property type="match status" value="1"/>
</dbReference>
<keyword evidence="1" id="KW-0547">Nucleotide-binding</keyword>
<dbReference type="GO" id="GO:0005737">
    <property type="term" value="C:cytoplasm"/>
    <property type="evidence" value="ECO:0007669"/>
    <property type="project" value="TreeGrafter"/>
</dbReference>
<dbReference type="PANTHER" id="PTHR12169">
    <property type="entry name" value="ATPASE N2B"/>
    <property type="match status" value="1"/>
</dbReference>
<protein>
    <submittedName>
        <fullName evidence="3">AFG1 family ATPase</fullName>
    </submittedName>
</protein>
<reference evidence="3 4" key="1">
    <citation type="journal article" date="2018" name="Microbiome">
        <title>Fine metagenomic profile of the Mediterranean stratified and mixed water columns revealed by assembly and recruitment.</title>
        <authorList>
            <person name="Haro-Moreno J.M."/>
            <person name="Lopez-Perez M."/>
            <person name="De La Torre J.R."/>
            <person name="Picazo A."/>
            <person name="Camacho A."/>
            <person name="Rodriguez-Valera F."/>
        </authorList>
    </citation>
    <scope>NUCLEOTIDE SEQUENCE [LARGE SCALE GENOMIC DNA]</scope>
    <source>
        <strain evidence="3">MED-G57</strain>
    </source>
</reference>
<evidence type="ECO:0000256" key="2">
    <source>
        <dbReference type="ARBA" id="ARBA00022840"/>
    </source>
</evidence>
<name>A0A368DRY7_9PROT</name>
<proteinExistence type="predicted"/>
<organism evidence="3 4">
    <name type="scientific">PS1 clade bacterium</name>
    <dbReference type="NCBI Taxonomy" id="2175152"/>
    <lineage>
        <taxon>Bacteria</taxon>
        <taxon>Pseudomonadati</taxon>
        <taxon>Pseudomonadota</taxon>
        <taxon>Alphaproteobacteria</taxon>
        <taxon>PS1 clade</taxon>
    </lineage>
</organism>
<dbReference type="NCBIfam" id="NF040713">
    <property type="entry name" value="ZapE"/>
    <property type="match status" value="1"/>
</dbReference>
<sequence>MNIDIDKNFDQLLKDKQIEYDQKQYDLVKVLVQKNKIFHKFTYKSSILEKLRISKRTPPKGMYIYGQVGRGKSMLMDLFFDSINIKEKRRVHFNEFMNEVHEEIFKWREKNKLQPSKEEDKDPILMVAKLVKKQCKLLCFDEFQVEDIADAMILGRLFKILFDMKILIIATSNIHPRDLYSEGLNRDTFLPFIDILEENMEIYHLDAEKDYRIDRLRDQTVYFSPNNKINRINYNEAWQKLKGSIEVINKILKVKGRDLIIPNSAGKYVKFTYDELCIKPLGVADYLEISKNFNVIFISEIPKMNVKKRNEIKRFINLVDTLYEARSILFILADSPAKDLLDGGKDAKIFQRTVSRLEEMQSADYLNNIIKQ</sequence>
<dbReference type="AlphaFoldDB" id="A0A368DRY7"/>
<accession>A0A368DRY7</accession>
<dbReference type="PANTHER" id="PTHR12169:SF6">
    <property type="entry name" value="AFG1-LIKE ATPASE"/>
    <property type="match status" value="1"/>
</dbReference>